<comment type="similarity">
    <text evidence="1">Belongs to the type-I restriction system S methylase family.</text>
</comment>
<accession>A0AB39UZB8</accession>
<keyword evidence="6" id="KW-0255">Endonuclease</keyword>
<dbReference type="KEGG" id="tcd:AAIA72_06535"/>
<feature type="coiled-coil region" evidence="4">
    <location>
        <begin position="161"/>
        <end position="188"/>
    </location>
</feature>
<reference evidence="6" key="1">
    <citation type="submission" date="2024-05" db="EMBL/GenBank/DDBJ databases">
        <title>Genome sequencing of novel strain.</title>
        <authorList>
            <person name="Ganbat D."/>
            <person name="Ganbat S."/>
            <person name="Lee S.-J."/>
        </authorList>
    </citation>
    <scope>NUCLEOTIDE SEQUENCE</scope>
    <source>
        <strain evidence="6">SMD15-11</strain>
    </source>
</reference>
<proteinExistence type="inferred from homology"/>
<protein>
    <submittedName>
        <fullName evidence="6">Restriction endonuclease subunit S</fullName>
    </submittedName>
</protein>
<dbReference type="InterPro" id="IPR052021">
    <property type="entry name" value="Type-I_RS_S_subunit"/>
</dbReference>
<keyword evidence="6" id="KW-0378">Hydrolase</keyword>
<dbReference type="RefSeq" id="WP_369602604.1">
    <property type="nucleotide sequence ID" value="NZ_CP154858.1"/>
</dbReference>
<dbReference type="InterPro" id="IPR044946">
    <property type="entry name" value="Restrct_endonuc_typeI_TRD_sf"/>
</dbReference>
<dbReference type="GO" id="GO:0009307">
    <property type="term" value="P:DNA restriction-modification system"/>
    <property type="evidence" value="ECO:0007669"/>
    <property type="project" value="UniProtKB-KW"/>
</dbReference>
<dbReference type="PANTHER" id="PTHR30408:SF12">
    <property type="entry name" value="TYPE I RESTRICTION ENZYME MJAVIII SPECIFICITY SUBUNIT"/>
    <property type="match status" value="1"/>
</dbReference>
<dbReference type="AlphaFoldDB" id="A0AB39UZB8"/>
<gene>
    <name evidence="6" type="ORF">AAIA72_06535</name>
</gene>
<evidence type="ECO:0000256" key="4">
    <source>
        <dbReference type="SAM" id="Coils"/>
    </source>
</evidence>
<evidence type="ECO:0000313" key="6">
    <source>
        <dbReference type="EMBL" id="XDT73619.1"/>
    </source>
</evidence>
<dbReference type="GO" id="GO:0003677">
    <property type="term" value="F:DNA binding"/>
    <property type="evidence" value="ECO:0007669"/>
    <property type="project" value="UniProtKB-KW"/>
</dbReference>
<keyword evidence="3" id="KW-0238">DNA-binding</keyword>
<feature type="domain" description="Type I restriction modification DNA specificity" evidence="5">
    <location>
        <begin position="12"/>
        <end position="167"/>
    </location>
</feature>
<evidence type="ECO:0000256" key="1">
    <source>
        <dbReference type="ARBA" id="ARBA00010923"/>
    </source>
</evidence>
<organism evidence="6">
    <name type="scientific">Thermohahella caldifontis</name>
    <dbReference type="NCBI Taxonomy" id="3142973"/>
    <lineage>
        <taxon>Bacteria</taxon>
        <taxon>Pseudomonadati</taxon>
        <taxon>Pseudomonadota</taxon>
        <taxon>Gammaproteobacteria</taxon>
        <taxon>Oceanospirillales</taxon>
        <taxon>Hahellaceae</taxon>
        <taxon>Thermohahella</taxon>
    </lineage>
</organism>
<dbReference type="CDD" id="cd16961">
    <property type="entry name" value="RMtype1_S_TRD-CR_like"/>
    <property type="match status" value="1"/>
</dbReference>
<dbReference type="REBASE" id="858003">
    <property type="entry name" value="S2.Hsp11ORF6545P"/>
</dbReference>
<evidence type="ECO:0000256" key="3">
    <source>
        <dbReference type="ARBA" id="ARBA00023125"/>
    </source>
</evidence>
<dbReference type="Gene3D" id="3.90.220.20">
    <property type="entry name" value="DNA methylase specificity domains"/>
    <property type="match status" value="1"/>
</dbReference>
<keyword evidence="2" id="KW-0680">Restriction system</keyword>
<evidence type="ECO:0000256" key="2">
    <source>
        <dbReference type="ARBA" id="ARBA00022747"/>
    </source>
</evidence>
<keyword evidence="6" id="KW-0540">Nuclease</keyword>
<dbReference type="SUPFAM" id="SSF116734">
    <property type="entry name" value="DNA methylase specificity domain"/>
    <property type="match status" value="1"/>
</dbReference>
<dbReference type="GO" id="GO:0004519">
    <property type="term" value="F:endonuclease activity"/>
    <property type="evidence" value="ECO:0007669"/>
    <property type="project" value="UniProtKB-KW"/>
</dbReference>
<dbReference type="PANTHER" id="PTHR30408">
    <property type="entry name" value="TYPE-1 RESTRICTION ENZYME ECOKI SPECIFICITY PROTEIN"/>
    <property type="match status" value="1"/>
</dbReference>
<evidence type="ECO:0000259" key="5">
    <source>
        <dbReference type="Pfam" id="PF01420"/>
    </source>
</evidence>
<dbReference type="Pfam" id="PF01420">
    <property type="entry name" value="Methylase_S"/>
    <property type="match status" value="1"/>
</dbReference>
<dbReference type="InterPro" id="IPR000055">
    <property type="entry name" value="Restrct_endonuc_typeI_TRD"/>
</dbReference>
<name>A0AB39UZB8_9GAMM</name>
<sequence length="202" mass="22309">MNTVKPLQPNVASIKLGQLADITMGYAFRSRLEATPDGNLSVIQMKDLTDDNRLDPATLTRIEYSKAKPRQFVRLGDIIFRSRGQTHTAALVDQDPGPAIVAAPLLRIRTREGILPAYLAWFINRPATQARLTSRAEGTALRMISKQSLAELEVILPPLECQRAIVELAELAAEEQQLMARLASARKQYMDGILMRAASGSQ</sequence>
<keyword evidence="4" id="KW-0175">Coiled coil</keyword>
<dbReference type="EMBL" id="CP154858">
    <property type="protein sequence ID" value="XDT73619.1"/>
    <property type="molecule type" value="Genomic_DNA"/>
</dbReference>